<dbReference type="AlphaFoldDB" id="A0A8J2MEI5"/>
<name>A0A8J2MEI5_9NEOP</name>
<dbReference type="Proteomes" id="UP000789524">
    <property type="component" value="Unassembled WGS sequence"/>
</dbReference>
<keyword evidence="2" id="KW-1185">Reference proteome</keyword>
<protein>
    <submittedName>
        <fullName evidence="1">(African queen) hypothetical protein</fullName>
    </submittedName>
</protein>
<evidence type="ECO:0000313" key="1">
    <source>
        <dbReference type="EMBL" id="CAG9558224.1"/>
    </source>
</evidence>
<dbReference type="EMBL" id="CAKASE010000043">
    <property type="protein sequence ID" value="CAG9558224.1"/>
    <property type="molecule type" value="Genomic_DNA"/>
</dbReference>
<organism evidence="1 2">
    <name type="scientific">Danaus chrysippus</name>
    <name type="common">African queen</name>
    <dbReference type="NCBI Taxonomy" id="151541"/>
    <lineage>
        <taxon>Eukaryota</taxon>
        <taxon>Metazoa</taxon>
        <taxon>Ecdysozoa</taxon>
        <taxon>Arthropoda</taxon>
        <taxon>Hexapoda</taxon>
        <taxon>Insecta</taxon>
        <taxon>Pterygota</taxon>
        <taxon>Neoptera</taxon>
        <taxon>Endopterygota</taxon>
        <taxon>Lepidoptera</taxon>
        <taxon>Glossata</taxon>
        <taxon>Ditrysia</taxon>
        <taxon>Papilionoidea</taxon>
        <taxon>Nymphalidae</taxon>
        <taxon>Danainae</taxon>
        <taxon>Danaini</taxon>
        <taxon>Danaina</taxon>
        <taxon>Danaus</taxon>
        <taxon>Anosia</taxon>
    </lineage>
</organism>
<accession>A0A8J2MEI5</accession>
<proteinExistence type="predicted"/>
<comment type="caution">
    <text evidence="1">The sequence shown here is derived from an EMBL/GenBank/DDBJ whole genome shotgun (WGS) entry which is preliminary data.</text>
</comment>
<gene>
    <name evidence="1" type="ORF">DCHRY22_LOCUS413</name>
</gene>
<reference evidence="1" key="1">
    <citation type="submission" date="2021-09" db="EMBL/GenBank/DDBJ databases">
        <authorList>
            <person name="Martin H S."/>
        </authorList>
    </citation>
    <scope>NUCLEOTIDE SEQUENCE</scope>
</reference>
<evidence type="ECO:0000313" key="2">
    <source>
        <dbReference type="Proteomes" id="UP000789524"/>
    </source>
</evidence>
<sequence>MLGYGKPKRIEVIGEILLIPKRGLHCKGRSMGSNNTDINRETYIGISPLARGRFYRMSQGECPQTPPPAVTRTTLGLGQGRSIRASKHKPLFHTDAPPNGAHVKLAASTSRSRRILPFE</sequence>